<feature type="transmembrane region" description="Helical" evidence="7">
    <location>
        <begin position="385"/>
        <end position="401"/>
    </location>
</feature>
<reference evidence="8 9" key="1">
    <citation type="journal article" date="2011" name="J. Bacteriol.">
        <title>Genome sequence of the ethanol-producing Zymomonas mobilis subsp. mobilis lectotype strain ATCC 10988.</title>
        <authorList>
            <person name="Pappas K.M."/>
            <person name="Kouvelis V.N."/>
            <person name="Saunders E."/>
            <person name="Brettin T.S."/>
            <person name="Bruce D."/>
            <person name="Detter C."/>
            <person name="Balakireva M."/>
            <person name="Han C.S."/>
            <person name="Savvakis G."/>
            <person name="Kyrpides N.C."/>
            <person name="Typas M.A."/>
        </authorList>
    </citation>
    <scope>NUCLEOTIDE SEQUENCE [LARGE SCALE GENOMIC DNA]</scope>
    <source>
        <strain evidence="9">ATCC 10988 / DSM 424 / CCUG 17860 / LMG 404 / NCIMB 8938 / NRRL B-806 / ZM1</strain>
    </source>
</reference>
<feature type="transmembrane region" description="Helical" evidence="7">
    <location>
        <begin position="6"/>
        <end position="24"/>
    </location>
</feature>
<feature type="transmembrane region" description="Helical" evidence="7">
    <location>
        <begin position="107"/>
        <end position="124"/>
    </location>
</feature>
<evidence type="ECO:0000313" key="9">
    <source>
        <dbReference type="Proteomes" id="UP000001494"/>
    </source>
</evidence>
<evidence type="ECO:0000256" key="6">
    <source>
        <dbReference type="ARBA" id="ARBA00023136"/>
    </source>
</evidence>
<evidence type="ECO:0000313" key="8">
    <source>
        <dbReference type="EMBL" id="AEH63491.1"/>
    </source>
</evidence>
<feature type="transmembrane region" description="Helical" evidence="7">
    <location>
        <begin position="136"/>
        <end position="156"/>
    </location>
</feature>
<protein>
    <submittedName>
        <fullName evidence="8">Fusaric acid resistance protein conserved region</fullName>
    </submittedName>
</protein>
<evidence type="ECO:0000256" key="2">
    <source>
        <dbReference type="ARBA" id="ARBA00022448"/>
    </source>
</evidence>
<organism evidence="8 9">
    <name type="scientific">Zymomonas mobilis subsp. mobilis (strain ATCC 10988 / DSM 424 / LMG 404 / NCIMB 8938 / NRRL B-806 / ZM1)</name>
    <dbReference type="NCBI Taxonomy" id="555217"/>
    <lineage>
        <taxon>Bacteria</taxon>
        <taxon>Pseudomonadati</taxon>
        <taxon>Pseudomonadota</taxon>
        <taxon>Alphaproteobacteria</taxon>
        <taxon>Sphingomonadales</taxon>
        <taxon>Zymomonadaceae</taxon>
        <taxon>Zymomonas</taxon>
    </lineage>
</organism>
<evidence type="ECO:0000256" key="1">
    <source>
        <dbReference type="ARBA" id="ARBA00004651"/>
    </source>
</evidence>
<keyword evidence="4 7" id="KW-0812">Transmembrane</keyword>
<evidence type="ECO:0000256" key="3">
    <source>
        <dbReference type="ARBA" id="ARBA00022475"/>
    </source>
</evidence>
<feature type="transmembrane region" description="Helical" evidence="7">
    <location>
        <begin position="79"/>
        <end position="100"/>
    </location>
</feature>
<dbReference type="PANTHER" id="PTHR30509">
    <property type="entry name" value="P-HYDROXYBENZOIC ACID EFFLUX PUMP SUBUNIT-RELATED"/>
    <property type="match status" value="1"/>
</dbReference>
<accession>A0A0H3G0E2</accession>
<keyword evidence="2" id="KW-0813">Transport</keyword>
<proteinExistence type="predicted"/>
<dbReference type="Proteomes" id="UP000001494">
    <property type="component" value="Chromosome"/>
</dbReference>
<gene>
    <name evidence="8" type="ordered locus">Zmob_1677</name>
</gene>
<sequence length="676" mass="75009">MLFNLRQAAFALNCYIAAMLGLYVSMRIGLERPFWAMTTVYIVSHPLTGAIRSKSFYRVIGSFLGATFVLAVVPKFDNAPLFLCMILGLWASFCIFIVVLDRSPRSYIFFLGIVTASVIGFLSVENPINVFHIASLRLQEICFGVVSAGFVHSVLFPHSVSNLLSRQLDQILHDCERWANHALAGDMTDIDAKDRQNLTVDLTNVHFLGTHIPYDTAGLRPTRMALAAVQDQIILLMPVIAAMEDRTREIDDAGGMSEEITAYVESVRQWVADPPVDDAAEASRLIARGNALGEKLKVENWRELLELNMIGRLRHLIEALQSTRLLVEAVSHPEDHPPAMIAALSSAHRVRSMHRDYGMAALTALTLFMVIMASSIFWIMTSWPNGSTGCLLAAMSFGLSAQAGDPVKQQGHYLLGAVIGVIVAGFYVFAIMTQIHEFELVMLTMFPVLFIIGYLTADQNYLPIVRPFMVVFNLTMAIHPAYSADFELYFNNGLAIITGCGISLVGFKVMRVIGADVMVRRLLQSGWRDLSATLKRPGAPDIVDWSSRMLDRIGLMAPRVSATGTDQNVIRDDGIRDLRIGICMLRLRQLAARVDENVRHQISTLAQAIAGYYDELSRSPNAESSDIILTDIDRVIDSFVDLHNSIDRREGLTALVSLRRNMFPDAPGFIKQRSPA</sequence>
<evidence type="ECO:0000256" key="5">
    <source>
        <dbReference type="ARBA" id="ARBA00022989"/>
    </source>
</evidence>
<feature type="transmembrane region" description="Helical" evidence="7">
    <location>
        <begin position="55"/>
        <end position="73"/>
    </location>
</feature>
<dbReference type="GO" id="GO:0005886">
    <property type="term" value="C:plasma membrane"/>
    <property type="evidence" value="ECO:0007669"/>
    <property type="project" value="UniProtKB-SubCell"/>
</dbReference>
<dbReference type="AlphaFoldDB" id="A0A0H3G0E2"/>
<feature type="transmembrane region" description="Helical" evidence="7">
    <location>
        <begin position="438"/>
        <end position="457"/>
    </location>
</feature>
<dbReference type="Pfam" id="PF04632">
    <property type="entry name" value="FUSC"/>
    <property type="match status" value="1"/>
</dbReference>
<dbReference type="eggNOG" id="COG1289">
    <property type="taxonomic scope" value="Bacteria"/>
</dbReference>
<feature type="transmembrane region" description="Helical" evidence="7">
    <location>
        <begin position="413"/>
        <end position="432"/>
    </location>
</feature>
<feature type="transmembrane region" description="Helical" evidence="7">
    <location>
        <begin position="464"/>
        <end position="482"/>
    </location>
</feature>
<dbReference type="HOGENOM" id="CLU_013927_2_0_5"/>
<comment type="subcellular location">
    <subcellularLocation>
        <location evidence="1">Cell membrane</location>
        <topology evidence="1">Multi-pass membrane protein</topology>
    </subcellularLocation>
</comment>
<keyword evidence="5 7" id="KW-1133">Transmembrane helix</keyword>
<evidence type="ECO:0000256" key="7">
    <source>
        <dbReference type="SAM" id="Phobius"/>
    </source>
</evidence>
<dbReference type="EMBL" id="CP002850">
    <property type="protein sequence ID" value="AEH63491.1"/>
    <property type="molecule type" value="Genomic_DNA"/>
</dbReference>
<dbReference type="PANTHER" id="PTHR30509:SF9">
    <property type="entry name" value="MULTIDRUG RESISTANCE PROTEIN MDTO"/>
    <property type="match status" value="1"/>
</dbReference>
<dbReference type="InterPro" id="IPR006726">
    <property type="entry name" value="PHBA_efflux_AaeB/fusaric-R"/>
</dbReference>
<evidence type="ECO:0000256" key="4">
    <source>
        <dbReference type="ARBA" id="ARBA00022692"/>
    </source>
</evidence>
<dbReference type="OrthoDB" id="9807111at2"/>
<feature type="transmembrane region" description="Helical" evidence="7">
    <location>
        <begin position="488"/>
        <end position="510"/>
    </location>
</feature>
<dbReference type="GO" id="GO:0022857">
    <property type="term" value="F:transmembrane transporter activity"/>
    <property type="evidence" value="ECO:0007669"/>
    <property type="project" value="InterPro"/>
</dbReference>
<keyword evidence="3" id="KW-1003">Cell membrane</keyword>
<dbReference type="KEGG" id="zmm:Zmob_1677"/>
<keyword evidence="6 7" id="KW-0472">Membrane</keyword>
<feature type="transmembrane region" description="Helical" evidence="7">
    <location>
        <begin position="357"/>
        <end position="379"/>
    </location>
</feature>
<dbReference type="RefSeq" id="WP_011241213.1">
    <property type="nucleotide sequence ID" value="NC_017262.1"/>
</dbReference>
<name>A0A0H3G0E2_ZYMMA</name>